<reference evidence="2 3" key="1">
    <citation type="submission" date="2020-02" db="EMBL/GenBank/DDBJ databases">
        <title>Paraburkholderia simonii sp. nov. and Paraburkholderia youngii sp. nov. Brazilian and Mexican Mimosa-associated rhizobia.</title>
        <authorList>
            <person name="Mavima L."/>
            <person name="Beukes C.W."/>
            <person name="Chan W.Y."/>
            <person name="Palmer M."/>
            <person name="De Meyer S.E."/>
            <person name="James E.K."/>
            <person name="Venter S.N."/>
            <person name="Steenkamp E.T."/>
        </authorList>
    </citation>
    <scope>NUCLEOTIDE SEQUENCE [LARGE SCALE GENOMIC DNA]</scope>
    <source>
        <strain evidence="2 3">JPY169</strain>
    </source>
</reference>
<proteinExistence type="predicted"/>
<accession>A0A7Y6N268</accession>
<protein>
    <submittedName>
        <fullName evidence="2">Glyoxalase</fullName>
    </submittedName>
</protein>
<evidence type="ECO:0000259" key="1">
    <source>
        <dbReference type="PROSITE" id="PS51819"/>
    </source>
</evidence>
<name>A0A7Y6N268_9BURK</name>
<dbReference type="InterPro" id="IPR037523">
    <property type="entry name" value="VOC_core"/>
</dbReference>
<evidence type="ECO:0000313" key="2">
    <source>
        <dbReference type="EMBL" id="NUY05898.1"/>
    </source>
</evidence>
<dbReference type="InterPro" id="IPR004360">
    <property type="entry name" value="Glyas_Fos-R_dOase_dom"/>
</dbReference>
<dbReference type="RefSeq" id="WP_176112362.1">
    <property type="nucleotide sequence ID" value="NZ_JAALDK010000003.1"/>
</dbReference>
<dbReference type="GeneID" id="301106815"/>
<dbReference type="Proteomes" id="UP000594380">
    <property type="component" value="Unassembled WGS sequence"/>
</dbReference>
<dbReference type="EMBL" id="JAALDK010000003">
    <property type="protein sequence ID" value="NUY05898.1"/>
    <property type="molecule type" value="Genomic_DNA"/>
</dbReference>
<dbReference type="Gene3D" id="3.10.180.10">
    <property type="entry name" value="2,3-Dihydroxybiphenyl 1,2-Dioxygenase, domain 1"/>
    <property type="match status" value="1"/>
</dbReference>
<dbReference type="AlphaFoldDB" id="A0A7Y6N268"/>
<dbReference type="PROSITE" id="PS51819">
    <property type="entry name" value="VOC"/>
    <property type="match status" value="1"/>
</dbReference>
<dbReference type="InterPro" id="IPR029068">
    <property type="entry name" value="Glyas_Bleomycin-R_OHBP_Dase"/>
</dbReference>
<gene>
    <name evidence="2" type="ORF">G5S42_41615</name>
</gene>
<sequence>MSRILAIDHVAITVADLAGSCAFYDDLFGTEVVAEHVIGGRVLVRQLAIGGAVLSIHQKGNGVDLVAERPTVGAADICLRWNGSVSEMLDLLEGKNVNILEGPVARMTADRQLGKVCKSPGVEVWLSYPRKTRTKGVPR</sequence>
<comment type="caution">
    <text evidence="2">The sequence shown here is derived from an EMBL/GenBank/DDBJ whole genome shotgun (WGS) entry which is preliminary data.</text>
</comment>
<dbReference type="SUPFAM" id="SSF54593">
    <property type="entry name" value="Glyoxalase/Bleomycin resistance protein/Dihydroxybiphenyl dioxygenase"/>
    <property type="match status" value="1"/>
</dbReference>
<dbReference type="Pfam" id="PF00903">
    <property type="entry name" value="Glyoxalase"/>
    <property type="match status" value="1"/>
</dbReference>
<evidence type="ECO:0000313" key="3">
    <source>
        <dbReference type="Proteomes" id="UP000594380"/>
    </source>
</evidence>
<organism evidence="2 3">
    <name type="scientific">Paraburkholderia youngii</name>
    <dbReference type="NCBI Taxonomy" id="2782701"/>
    <lineage>
        <taxon>Bacteria</taxon>
        <taxon>Pseudomonadati</taxon>
        <taxon>Pseudomonadota</taxon>
        <taxon>Betaproteobacteria</taxon>
        <taxon>Burkholderiales</taxon>
        <taxon>Burkholderiaceae</taxon>
        <taxon>Paraburkholderia</taxon>
    </lineage>
</organism>
<feature type="domain" description="VOC" evidence="1">
    <location>
        <begin position="6"/>
        <end position="130"/>
    </location>
</feature>